<evidence type="ECO:0000313" key="3">
    <source>
        <dbReference type="Proteomes" id="UP000183447"/>
    </source>
</evidence>
<feature type="domain" description="Thiamine phosphate synthase/TenI" evidence="1">
    <location>
        <begin position="10"/>
        <end position="159"/>
    </location>
</feature>
<dbReference type="InterPro" id="IPR036206">
    <property type="entry name" value="ThiamineP_synth_sf"/>
</dbReference>
<evidence type="ECO:0000313" key="2">
    <source>
        <dbReference type="EMBL" id="SFZ83627.1"/>
    </source>
</evidence>
<dbReference type="Gene3D" id="3.20.20.70">
    <property type="entry name" value="Aldolase class I"/>
    <property type="match status" value="1"/>
</dbReference>
<keyword evidence="3" id="KW-1185">Reference proteome</keyword>
<proteinExistence type="predicted"/>
<dbReference type="RefSeq" id="WP_072341010.1">
    <property type="nucleotide sequence ID" value="NZ_FPKU01000001.1"/>
</dbReference>
<dbReference type="InterPro" id="IPR022998">
    <property type="entry name" value="ThiamineP_synth_TenI"/>
</dbReference>
<dbReference type="STRING" id="665118.SAMN02983003_1756"/>
<gene>
    <name evidence="2" type="ORF">SAMN02983003_1756</name>
</gene>
<accession>A0A1K2HWW8</accession>
<dbReference type="Proteomes" id="UP000183447">
    <property type="component" value="Unassembled WGS sequence"/>
</dbReference>
<name>A0A1K2HWW8_9HYPH</name>
<evidence type="ECO:0000259" key="1">
    <source>
        <dbReference type="Pfam" id="PF02581"/>
    </source>
</evidence>
<sequence>MSDASLSTQIYLVMPRQGSAGDLLPRLSAALAAHPVAAVLVQRGERPEAAYKTLVKSLREPVQQAGAALIIEGEPGFVRLLGADGLHVTGGTGAVREAIETLRPDFIVGAGDVRTRHDAMAKGELEVDYILFGPLSGSISDESREMARWWAETMEIPSVLADPEADLADLDPGVCEFVGVGLAALERG</sequence>
<dbReference type="Pfam" id="PF02581">
    <property type="entry name" value="TMP-TENI"/>
    <property type="match status" value="1"/>
</dbReference>
<dbReference type="InterPro" id="IPR013785">
    <property type="entry name" value="Aldolase_TIM"/>
</dbReference>
<dbReference type="GO" id="GO:0009228">
    <property type="term" value="P:thiamine biosynthetic process"/>
    <property type="evidence" value="ECO:0007669"/>
    <property type="project" value="UniProtKB-KW"/>
</dbReference>
<dbReference type="CDD" id="cd00564">
    <property type="entry name" value="TMP_TenI"/>
    <property type="match status" value="1"/>
</dbReference>
<dbReference type="SUPFAM" id="SSF51391">
    <property type="entry name" value="Thiamin phosphate synthase"/>
    <property type="match status" value="1"/>
</dbReference>
<reference evidence="2 3" key="1">
    <citation type="submission" date="2016-11" db="EMBL/GenBank/DDBJ databases">
        <authorList>
            <person name="Jaros S."/>
            <person name="Januszkiewicz K."/>
            <person name="Wedrychowicz H."/>
        </authorList>
    </citation>
    <scope>NUCLEOTIDE SEQUENCE [LARGE SCALE GENOMIC DNA]</scope>
    <source>
        <strain evidence="2 3">ATCC 23634</strain>
    </source>
</reference>
<organism evidence="2 3">
    <name type="scientific">Devosia enhydra</name>
    <dbReference type="NCBI Taxonomy" id="665118"/>
    <lineage>
        <taxon>Bacteria</taxon>
        <taxon>Pseudomonadati</taxon>
        <taxon>Pseudomonadota</taxon>
        <taxon>Alphaproteobacteria</taxon>
        <taxon>Hyphomicrobiales</taxon>
        <taxon>Devosiaceae</taxon>
        <taxon>Devosia</taxon>
    </lineage>
</organism>
<dbReference type="OrthoDB" id="7159061at2"/>
<dbReference type="AlphaFoldDB" id="A0A1K2HWW8"/>
<dbReference type="EMBL" id="FPKU01000001">
    <property type="protein sequence ID" value="SFZ83627.1"/>
    <property type="molecule type" value="Genomic_DNA"/>
</dbReference>
<protein>
    <submittedName>
        <fullName evidence="2">Thiamine-phosphate pyrophosphorylase</fullName>
    </submittedName>
</protein>